<dbReference type="STRING" id="573413.Spirs_0957"/>
<dbReference type="GO" id="GO:0006412">
    <property type="term" value="P:translation"/>
    <property type="evidence" value="ECO:0007669"/>
    <property type="project" value="UniProtKB-UniRule"/>
</dbReference>
<dbReference type="RefSeq" id="WP_013253555.1">
    <property type="nucleotide sequence ID" value="NC_014364.1"/>
</dbReference>
<evidence type="ECO:0000256" key="6">
    <source>
        <dbReference type="HAMAP-Rule" id="MF_01369"/>
    </source>
</evidence>
<keyword evidence="9" id="KW-1185">Reference proteome</keyword>
<comment type="function">
    <text evidence="6">One of the early assembly proteins it binds 23S rRNA. One of the proteins that surrounds the polypeptide exit tunnel on the outside of the ribosome. Forms the main docking site for trigger factor binding to the ribosome.</text>
</comment>
<gene>
    <name evidence="6" type="primary">rplW</name>
    <name evidence="8" type="ordered locus">Spirs_0957</name>
</gene>
<protein>
    <recommendedName>
        <fullName evidence="6">Large ribosomal subunit protein uL23</fullName>
    </recommendedName>
</protein>
<dbReference type="NCBIfam" id="NF004363">
    <property type="entry name" value="PRK05738.2-4"/>
    <property type="match status" value="1"/>
</dbReference>
<evidence type="ECO:0000256" key="7">
    <source>
        <dbReference type="RuleBase" id="RU003934"/>
    </source>
</evidence>
<dbReference type="KEGG" id="ssm:Spirs_0957"/>
<evidence type="ECO:0000256" key="5">
    <source>
        <dbReference type="ARBA" id="ARBA00023274"/>
    </source>
</evidence>
<evidence type="ECO:0000256" key="2">
    <source>
        <dbReference type="ARBA" id="ARBA00022730"/>
    </source>
</evidence>
<evidence type="ECO:0000256" key="4">
    <source>
        <dbReference type="ARBA" id="ARBA00022980"/>
    </source>
</evidence>
<dbReference type="GO" id="GO:0005840">
    <property type="term" value="C:ribosome"/>
    <property type="evidence" value="ECO:0007669"/>
    <property type="project" value="UniProtKB-KW"/>
</dbReference>
<dbReference type="AlphaFoldDB" id="E1RCL1"/>
<dbReference type="GO" id="GO:1990904">
    <property type="term" value="C:ribonucleoprotein complex"/>
    <property type="evidence" value="ECO:0007669"/>
    <property type="project" value="UniProtKB-KW"/>
</dbReference>
<dbReference type="HAMAP" id="MF_01369_B">
    <property type="entry name" value="Ribosomal_uL23_B"/>
    <property type="match status" value="1"/>
</dbReference>
<dbReference type="GO" id="GO:0003735">
    <property type="term" value="F:structural constituent of ribosome"/>
    <property type="evidence" value="ECO:0007669"/>
    <property type="project" value="InterPro"/>
</dbReference>
<name>E1RCL1_SEDSS</name>
<dbReference type="HOGENOM" id="CLU_037562_3_2_12"/>
<evidence type="ECO:0000256" key="1">
    <source>
        <dbReference type="ARBA" id="ARBA00006700"/>
    </source>
</evidence>
<dbReference type="Pfam" id="PF00276">
    <property type="entry name" value="Ribosomal_L23"/>
    <property type="match status" value="1"/>
</dbReference>
<dbReference type="eggNOG" id="COG0089">
    <property type="taxonomic scope" value="Bacteria"/>
</dbReference>
<comment type="subunit">
    <text evidence="6">Part of the 50S ribosomal subunit. Contacts protein L29, and trigger factor when it is bound to the ribosome.</text>
</comment>
<keyword evidence="5 6" id="KW-0687">Ribonucleoprotein</keyword>
<keyword evidence="4 6" id="KW-0689">Ribosomal protein</keyword>
<accession>E1RCL1</accession>
<dbReference type="InterPro" id="IPR001014">
    <property type="entry name" value="Ribosomal_uL23_CS"/>
</dbReference>
<comment type="similarity">
    <text evidence="1 6 7">Belongs to the universal ribosomal protein uL23 family.</text>
</comment>
<proteinExistence type="inferred from homology"/>
<dbReference type="InterPro" id="IPR013025">
    <property type="entry name" value="Ribosomal_uL23-like"/>
</dbReference>
<dbReference type="GO" id="GO:0019843">
    <property type="term" value="F:rRNA binding"/>
    <property type="evidence" value="ECO:0007669"/>
    <property type="project" value="UniProtKB-UniRule"/>
</dbReference>
<dbReference type="InterPro" id="IPR012678">
    <property type="entry name" value="Ribosomal_uL23/eL15/eS24_sf"/>
</dbReference>
<evidence type="ECO:0000313" key="9">
    <source>
        <dbReference type="Proteomes" id="UP000002318"/>
    </source>
</evidence>
<dbReference type="Gene3D" id="3.30.70.330">
    <property type="match status" value="1"/>
</dbReference>
<evidence type="ECO:0000256" key="3">
    <source>
        <dbReference type="ARBA" id="ARBA00022884"/>
    </source>
</evidence>
<dbReference type="SUPFAM" id="SSF54189">
    <property type="entry name" value="Ribosomal proteins S24e, L23 and L15e"/>
    <property type="match status" value="1"/>
</dbReference>
<keyword evidence="2 6" id="KW-0699">rRNA-binding</keyword>
<dbReference type="OrthoDB" id="9793353at2"/>
<sequence length="100" mass="11297">MRADQIIIEPVLTEKSNSMRENDKKKYIFRVDPKANKVQVMYAVEELFKVRPVKCNMVSVKAKPKTTRTKAGMRKGSTTGWKKAIVTLAAGDKIEQIEGV</sequence>
<reference evidence="8 9" key="1">
    <citation type="journal article" date="2010" name="Stand. Genomic Sci.">
        <title>Complete genome sequence of Spirochaeta smaragdinae type strain (SEBR 4228).</title>
        <authorList>
            <person name="Mavromatis K."/>
            <person name="Yasawong M."/>
            <person name="Chertkov O."/>
            <person name="Lapidus A."/>
            <person name="Lucas S."/>
            <person name="Nolan M."/>
            <person name="Del Rio T.G."/>
            <person name="Tice H."/>
            <person name="Cheng J.F."/>
            <person name="Pitluck S."/>
            <person name="Liolios K."/>
            <person name="Ivanova N."/>
            <person name="Tapia R."/>
            <person name="Han C."/>
            <person name="Bruce D."/>
            <person name="Goodwin L."/>
            <person name="Pati A."/>
            <person name="Chen A."/>
            <person name="Palaniappan K."/>
            <person name="Land M."/>
            <person name="Hauser L."/>
            <person name="Chang Y.J."/>
            <person name="Jeffries C.D."/>
            <person name="Detter J.C."/>
            <person name="Rohde M."/>
            <person name="Brambilla E."/>
            <person name="Spring S."/>
            <person name="Goker M."/>
            <person name="Sikorski J."/>
            <person name="Woyke T."/>
            <person name="Bristow J."/>
            <person name="Eisen J.A."/>
            <person name="Markowitz V."/>
            <person name="Hugenholtz P."/>
            <person name="Klenk H.P."/>
            <person name="Kyrpides N.C."/>
        </authorList>
    </citation>
    <scope>NUCLEOTIDE SEQUENCE [LARGE SCALE GENOMIC DNA]</scope>
    <source>
        <strain evidence="9">DSM 11293 / JCM 15392 / SEBR 4228</strain>
    </source>
</reference>
<dbReference type="PROSITE" id="PS00050">
    <property type="entry name" value="RIBOSOMAL_L23"/>
    <property type="match status" value="1"/>
</dbReference>
<organism evidence="8 9">
    <name type="scientific">Sediminispirochaeta smaragdinae (strain DSM 11293 / JCM 15392 / SEBR 4228)</name>
    <name type="common">Spirochaeta smaragdinae</name>
    <dbReference type="NCBI Taxonomy" id="573413"/>
    <lineage>
        <taxon>Bacteria</taxon>
        <taxon>Pseudomonadati</taxon>
        <taxon>Spirochaetota</taxon>
        <taxon>Spirochaetia</taxon>
        <taxon>Spirochaetales</taxon>
        <taxon>Spirochaetaceae</taxon>
        <taxon>Sediminispirochaeta</taxon>
    </lineage>
</organism>
<dbReference type="EMBL" id="CP002116">
    <property type="protein sequence ID" value="ADK80091.1"/>
    <property type="molecule type" value="Genomic_DNA"/>
</dbReference>
<keyword evidence="3 6" id="KW-0694">RNA-binding</keyword>
<dbReference type="Proteomes" id="UP000002318">
    <property type="component" value="Chromosome"/>
</dbReference>
<evidence type="ECO:0000313" key="8">
    <source>
        <dbReference type="EMBL" id="ADK80091.1"/>
    </source>
</evidence>
<dbReference type="InterPro" id="IPR012677">
    <property type="entry name" value="Nucleotide-bd_a/b_plait_sf"/>
</dbReference>